<gene>
    <name evidence="2" type="ORF">Poly51_62960</name>
</gene>
<comment type="caution">
    <text evidence="2">The sequence shown here is derived from an EMBL/GenBank/DDBJ whole genome shotgun (WGS) entry which is preliminary data.</text>
</comment>
<evidence type="ECO:0000313" key="3">
    <source>
        <dbReference type="Proteomes" id="UP000318288"/>
    </source>
</evidence>
<protein>
    <submittedName>
        <fullName evidence="2">Glyoxalase-like domain protein</fullName>
    </submittedName>
</protein>
<proteinExistence type="predicted"/>
<dbReference type="AlphaFoldDB" id="A0A5C6E8P5"/>
<accession>A0A5C6E8P5</accession>
<feature type="domain" description="VOC" evidence="1">
    <location>
        <begin position="1"/>
        <end position="123"/>
    </location>
</feature>
<name>A0A5C6E8P5_9BACT</name>
<sequence>MKPQPLIAVVDVPISSRWYQTVLGFESGHGGSDYERLRSGGELVMQLHRCDAHDHPHLGGAATNVCRNGVVLWFETDDVGAAYARAQSHGVEMLETLNVNVNANHREFWMRDPDGYVVVVAGAYGDVG</sequence>
<dbReference type="Proteomes" id="UP000318288">
    <property type="component" value="Unassembled WGS sequence"/>
</dbReference>
<dbReference type="EMBL" id="SJPW01000018">
    <property type="protein sequence ID" value="TWU43599.1"/>
    <property type="molecule type" value="Genomic_DNA"/>
</dbReference>
<dbReference type="Pfam" id="PF00903">
    <property type="entry name" value="Glyoxalase"/>
    <property type="match status" value="1"/>
</dbReference>
<reference evidence="2 3" key="1">
    <citation type="submission" date="2019-02" db="EMBL/GenBank/DDBJ databases">
        <title>Deep-cultivation of Planctomycetes and their phenomic and genomic characterization uncovers novel biology.</title>
        <authorList>
            <person name="Wiegand S."/>
            <person name="Jogler M."/>
            <person name="Boedeker C."/>
            <person name="Pinto D."/>
            <person name="Vollmers J."/>
            <person name="Rivas-Marin E."/>
            <person name="Kohn T."/>
            <person name="Peeters S.H."/>
            <person name="Heuer A."/>
            <person name="Rast P."/>
            <person name="Oberbeckmann S."/>
            <person name="Bunk B."/>
            <person name="Jeske O."/>
            <person name="Meyerdierks A."/>
            <person name="Storesund J.E."/>
            <person name="Kallscheuer N."/>
            <person name="Luecker S."/>
            <person name="Lage O.M."/>
            <person name="Pohl T."/>
            <person name="Merkel B.J."/>
            <person name="Hornburger P."/>
            <person name="Mueller R.-W."/>
            <person name="Bruemmer F."/>
            <person name="Labrenz M."/>
            <person name="Spormann A.M."/>
            <person name="Op Den Camp H."/>
            <person name="Overmann J."/>
            <person name="Amann R."/>
            <person name="Jetten M.S.M."/>
            <person name="Mascher T."/>
            <person name="Medema M.H."/>
            <person name="Devos D.P."/>
            <person name="Kaster A.-K."/>
            <person name="Ovreas L."/>
            <person name="Rohde M."/>
            <person name="Galperin M.Y."/>
            <person name="Jogler C."/>
        </authorList>
    </citation>
    <scope>NUCLEOTIDE SEQUENCE [LARGE SCALE GENOMIC DNA]</scope>
    <source>
        <strain evidence="2 3">Poly51</strain>
    </source>
</reference>
<dbReference type="Gene3D" id="3.10.180.10">
    <property type="entry name" value="2,3-Dihydroxybiphenyl 1,2-Dioxygenase, domain 1"/>
    <property type="match status" value="1"/>
</dbReference>
<dbReference type="InterPro" id="IPR037523">
    <property type="entry name" value="VOC_core"/>
</dbReference>
<dbReference type="OrthoDB" id="194298at2"/>
<dbReference type="InterPro" id="IPR029068">
    <property type="entry name" value="Glyas_Bleomycin-R_OHBP_Dase"/>
</dbReference>
<dbReference type="InterPro" id="IPR004360">
    <property type="entry name" value="Glyas_Fos-R_dOase_dom"/>
</dbReference>
<organism evidence="2 3">
    <name type="scientific">Rubripirellula tenax</name>
    <dbReference type="NCBI Taxonomy" id="2528015"/>
    <lineage>
        <taxon>Bacteria</taxon>
        <taxon>Pseudomonadati</taxon>
        <taxon>Planctomycetota</taxon>
        <taxon>Planctomycetia</taxon>
        <taxon>Pirellulales</taxon>
        <taxon>Pirellulaceae</taxon>
        <taxon>Rubripirellula</taxon>
    </lineage>
</organism>
<dbReference type="SUPFAM" id="SSF54593">
    <property type="entry name" value="Glyoxalase/Bleomycin resistance protein/Dihydroxybiphenyl dioxygenase"/>
    <property type="match status" value="1"/>
</dbReference>
<dbReference type="PROSITE" id="PS51819">
    <property type="entry name" value="VOC"/>
    <property type="match status" value="1"/>
</dbReference>
<evidence type="ECO:0000313" key="2">
    <source>
        <dbReference type="EMBL" id="TWU43599.1"/>
    </source>
</evidence>
<dbReference type="RefSeq" id="WP_146462601.1">
    <property type="nucleotide sequence ID" value="NZ_SJPW01000018.1"/>
</dbReference>
<keyword evidence="3" id="KW-1185">Reference proteome</keyword>
<evidence type="ECO:0000259" key="1">
    <source>
        <dbReference type="PROSITE" id="PS51819"/>
    </source>
</evidence>